<feature type="domain" description="Calcineurin-like phosphoesterase" evidence="2">
    <location>
        <begin position="71"/>
        <end position="231"/>
    </location>
</feature>
<dbReference type="PANTHER" id="PTHR22953">
    <property type="entry name" value="ACID PHOSPHATASE RELATED"/>
    <property type="match status" value="1"/>
</dbReference>
<dbReference type="AlphaFoldDB" id="A0A2T0SFH4"/>
<evidence type="ECO:0000313" key="3">
    <source>
        <dbReference type="EMBL" id="PRY32168.1"/>
    </source>
</evidence>
<keyword evidence="1" id="KW-0732">Signal</keyword>
<evidence type="ECO:0000259" key="2">
    <source>
        <dbReference type="Pfam" id="PF00149"/>
    </source>
</evidence>
<organism evidence="3 4">
    <name type="scientific">Pseudosporangium ferrugineum</name>
    <dbReference type="NCBI Taxonomy" id="439699"/>
    <lineage>
        <taxon>Bacteria</taxon>
        <taxon>Bacillati</taxon>
        <taxon>Actinomycetota</taxon>
        <taxon>Actinomycetes</taxon>
        <taxon>Micromonosporales</taxon>
        <taxon>Micromonosporaceae</taxon>
        <taxon>Pseudosporangium</taxon>
    </lineage>
</organism>
<dbReference type="SUPFAM" id="SSF56300">
    <property type="entry name" value="Metallo-dependent phosphatases"/>
    <property type="match status" value="1"/>
</dbReference>
<gene>
    <name evidence="3" type="ORF">CLV70_102379</name>
</gene>
<dbReference type="InterPro" id="IPR004843">
    <property type="entry name" value="Calcineurin-like_PHP"/>
</dbReference>
<dbReference type="Gene3D" id="3.60.21.10">
    <property type="match status" value="1"/>
</dbReference>
<sequence>MISRRRAAARYGLAVLLVLVLVLVWLLSRCSAEPTTIRMAAVGDMACDPDDPDFDRTTKERGDLCRHQAVSDLAVAMDPDVLLGLGDFQYELPAAEAYRTVYGPSFGRLLDRTVPVFGNQEYKVQDANTFTAYFGDRIGDPRGYWSQDLGKWHLVVLNSNCAAVAGGCGAGSPQQTWLAQDLAENDRRCVIAAWHHPRWSTGIAGSDVRTADLFDTLYDHEVELVLSGHEADYERFGPLNPQGRPDTHGVRQYVIGTGGQAHYLPGKSDATRDERGDPLIRTDGPSSEYADFDHHGVLELVLAPDSWTWRFHPLEAGRPVTDEGRASCH</sequence>
<keyword evidence="4" id="KW-1185">Reference proteome</keyword>
<proteinExistence type="predicted"/>
<dbReference type="InterPro" id="IPR029052">
    <property type="entry name" value="Metallo-depent_PP-like"/>
</dbReference>
<dbReference type="PANTHER" id="PTHR22953:SF153">
    <property type="entry name" value="PURPLE ACID PHOSPHATASE"/>
    <property type="match status" value="1"/>
</dbReference>
<protein>
    <submittedName>
        <fullName evidence="3">Calcineurin-like phosphoesterase family protein</fullName>
    </submittedName>
</protein>
<dbReference type="RefSeq" id="WP_245908051.1">
    <property type="nucleotide sequence ID" value="NZ_PVZG01000002.1"/>
</dbReference>
<dbReference type="InterPro" id="IPR039331">
    <property type="entry name" value="PAPs-like"/>
</dbReference>
<dbReference type="Proteomes" id="UP000239209">
    <property type="component" value="Unassembled WGS sequence"/>
</dbReference>
<dbReference type="EMBL" id="PVZG01000002">
    <property type="protein sequence ID" value="PRY32168.1"/>
    <property type="molecule type" value="Genomic_DNA"/>
</dbReference>
<reference evidence="3 4" key="1">
    <citation type="submission" date="2018-03" db="EMBL/GenBank/DDBJ databases">
        <title>Genomic Encyclopedia of Archaeal and Bacterial Type Strains, Phase II (KMG-II): from individual species to whole genera.</title>
        <authorList>
            <person name="Goeker M."/>
        </authorList>
    </citation>
    <scope>NUCLEOTIDE SEQUENCE [LARGE SCALE GENOMIC DNA]</scope>
    <source>
        <strain evidence="3 4">DSM 45348</strain>
    </source>
</reference>
<evidence type="ECO:0000256" key="1">
    <source>
        <dbReference type="ARBA" id="ARBA00022729"/>
    </source>
</evidence>
<dbReference type="Pfam" id="PF00149">
    <property type="entry name" value="Metallophos"/>
    <property type="match status" value="1"/>
</dbReference>
<dbReference type="GO" id="GO:0003993">
    <property type="term" value="F:acid phosphatase activity"/>
    <property type="evidence" value="ECO:0007669"/>
    <property type="project" value="InterPro"/>
</dbReference>
<evidence type="ECO:0000313" key="4">
    <source>
        <dbReference type="Proteomes" id="UP000239209"/>
    </source>
</evidence>
<comment type="caution">
    <text evidence="3">The sequence shown here is derived from an EMBL/GenBank/DDBJ whole genome shotgun (WGS) entry which is preliminary data.</text>
</comment>
<accession>A0A2T0SFH4</accession>
<name>A0A2T0SFH4_9ACTN</name>